<evidence type="ECO:0000313" key="4">
    <source>
        <dbReference type="Proteomes" id="UP000245884"/>
    </source>
</evidence>
<feature type="compositionally biased region" description="Acidic residues" evidence="2">
    <location>
        <begin position="163"/>
        <end position="190"/>
    </location>
</feature>
<gene>
    <name evidence="3" type="ORF">BDZ90DRAFT_231537</name>
</gene>
<dbReference type="GO" id="GO:0005634">
    <property type="term" value="C:nucleus"/>
    <property type="evidence" value="ECO:0007669"/>
    <property type="project" value="TreeGrafter"/>
</dbReference>
<dbReference type="InterPro" id="IPR035426">
    <property type="entry name" value="Gemin2/Brr1"/>
</dbReference>
<dbReference type="RefSeq" id="XP_025363165.1">
    <property type="nucleotide sequence ID" value="XM_025505900.1"/>
</dbReference>
<dbReference type="GO" id="GO:0032797">
    <property type="term" value="C:SMN complex"/>
    <property type="evidence" value="ECO:0007669"/>
    <property type="project" value="TreeGrafter"/>
</dbReference>
<name>A0A316UXA9_9BASI</name>
<reference evidence="3 4" key="1">
    <citation type="journal article" date="2018" name="Mol. Biol. Evol.">
        <title>Broad Genomic Sampling Reveals a Smut Pathogenic Ancestry of the Fungal Clade Ustilaginomycotina.</title>
        <authorList>
            <person name="Kijpornyongpan T."/>
            <person name="Mondo S.J."/>
            <person name="Barry K."/>
            <person name="Sandor L."/>
            <person name="Lee J."/>
            <person name="Lipzen A."/>
            <person name="Pangilinan J."/>
            <person name="LaButti K."/>
            <person name="Hainaut M."/>
            <person name="Henrissat B."/>
            <person name="Grigoriev I.V."/>
            <person name="Spatafora J.W."/>
            <person name="Aime M.C."/>
        </authorList>
    </citation>
    <scope>NUCLEOTIDE SEQUENCE [LARGE SCALE GENOMIC DNA]</scope>
    <source>
        <strain evidence="3 4">MCA 5214</strain>
    </source>
</reference>
<feature type="compositionally biased region" description="Polar residues" evidence="2">
    <location>
        <begin position="191"/>
        <end position="202"/>
    </location>
</feature>
<dbReference type="PANTHER" id="PTHR12794:SF0">
    <property type="entry name" value="GEM-ASSOCIATED PROTEIN 2"/>
    <property type="match status" value="1"/>
</dbReference>
<evidence type="ECO:0000256" key="2">
    <source>
        <dbReference type="SAM" id="MobiDB-lite"/>
    </source>
</evidence>
<dbReference type="GeneID" id="37027723"/>
<feature type="region of interest" description="Disordered" evidence="2">
    <location>
        <begin position="338"/>
        <end position="358"/>
    </location>
</feature>
<dbReference type="GO" id="GO:0000387">
    <property type="term" value="P:spliceosomal snRNP assembly"/>
    <property type="evidence" value="ECO:0007669"/>
    <property type="project" value="InterPro"/>
</dbReference>
<organism evidence="3 4">
    <name type="scientific">Jaminaea rosea</name>
    <dbReference type="NCBI Taxonomy" id="1569628"/>
    <lineage>
        <taxon>Eukaryota</taxon>
        <taxon>Fungi</taxon>
        <taxon>Dikarya</taxon>
        <taxon>Basidiomycota</taxon>
        <taxon>Ustilaginomycotina</taxon>
        <taxon>Exobasidiomycetes</taxon>
        <taxon>Microstromatales</taxon>
        <taxon>Microstromatales incertae sedis</taxon>
        <taxon>Jaminaea</taxon>
    </lineage>
</organism>
<dbReference type="EMBL" id="KZ819665">
    <property type="protein sequence ID" value="PWN28553.1"/>
    <property type="molecule type" value="Genomic_DNA"/>
</dbReference>
<proteinExistence type="inferred from homology"/>
<dbReference type="PANTHER" id="PTHR12794">
    <property type="entry name" value="GEMIN2"/>
    <property type="match status" value="1"/>
</dbReference>
<evidence type="ECO:0000313" key="3">
    <source>
        <dbReference type="EMBL" id="PWN28553.1"/>
    </source>
</evidence>
<dbReference type="Proteomes" id="UP000245884">
    <property type="component" value="Unassembled WGS sequence"/>
</dbReference>
<sequence>MAKRKRYTENGNSDGQGATDGGSGGDEQDYGNQSLPVAVLPPDFDGIPLDGATYLAMVRQEAATHPAVFTAAHNPYATIAAVPSLPAVSRATELGIPSEEWRDAFLERFKAMREALSLTPSTSLSRNNVARMPKPRSSDAGNKAWFRFIFGRERPTDQNGEMIEVDGDEGPEGEEDAEEKVEAQGGEDEAGSSTARPPLQPTSSLLTRFTTGQILSLLHHLPYWFTIRLERQSVDAPSAHPPAIPSLLSQWCFALLAKLDTRLVSDDISTLRTLARASIAAVAMRRLQLSEQTDDETDEGEDEEQRAEAGAWTVVNIVAGLWGQTDLWESAEEDLGRIPRRQRGAELSSAAGAAKTSE</sequence>
<feature type="region of interest" description="Disordered" evidence="2">
    <location>
        <begin position="1"/>
        <end position="39"/>
    </location>
</feature>
<dbReference type="OrthoDB" id="428895at2759"/>
<protein>
    <submittedName>
        <fullName evidence="3">Uncharacterized protein</fullName>
    </submittedName>
</protein>
<dbReference type="AlphaFoldDB" id="A0A316UXA9"/>
<accession>A0A316UXA9</accession>
<evidence type="ECO:0000256" key="1">
    <source>
        <dbReference type="ARBA" id="ARBA00025758"/>
    </source>
</evidence>
<dbReference type="Pfam" id="PF04938">
    <property type="entry name" value="SIP1"/>
    <property type="match status" value="1"/>
</dbReference>
<keyword evidence="4" id="KW-1185">Reference proteome</keyword>
<feature type="region of interest" description="Disordered" evidence="2">
    <location>
        <begin position="157"/>
        <end position="202"/>
    </location>
</feature>
<comment type="similarity">
    <text evidence="1">Belongs to the gemin-2 family.</text>
</comment>
<dbReference type="Gene3D" id="1.20.58.1070">
    <property type="match status" value="1"/>
</dbReference>